<dbReference type="Gene3D" id="2.30.30.90">
    <property type="match status" value="1"/>
</dbReference>
<dbReference type="Pfam" id="PF04023">
    <property type="entry name" value="FeoA"/>
    <property type="match status" value="1"/>
</dbReference>
<dbReference type="SMART" id="SM00899">
    <property type="entry name" value="FeoA"/>
    <property type="match status" value="1"/>
</dbReference>
<reference evidence="3" key="1">
    <citation type="submission" date="2020-04" db="EMBL/GenBank/DDBJ databases">
        <authorList>
            <person name="Zhang T."/>
        </authorList>
    </citation>
    <scope>NUCLEOTIDE SEQUENCE</scope>
    <source>
        <strain evidence="3">HKST-UBA02</strain>
    </source>
</reference>
<evidence type="ECO:0000256" key="1">
    <source>
        <dbReference type="ARBA" id="ARBA00023004"/>
    </source>
</evidence>
<dbReference type="SUPFAM" id="SSF50037">
    <property type="entry name" value="C-terminal domain of transcriptional repressors"/>
    <property type="match status" value="1"/>
</dbReference>
<dbReference type="InterPro" id="IPR008988">
    <property type="entry name" value="Transcriptional_repressor_C"/>
</dbReference>
<evidence type="ECO:0000259" key="2">
    <source>
        <dbReference type="SMART" id="SM00899"/>
    </source>
</evidence>
<dbReference type="InterPro" id="IPR038157">
    <property type="entry name" value="FeoA_core_dom"/>
</dbReference>
<dbReference type="GO" id="GO:0046914">
    <property type="term" value="F:transition metal ion binding"/>
    <property type="evidence" value="ECO:0007669"/>
    <property type="project" value="InterPro"/>
</dbReference>
<evidence type="ECO:0000313" key="4">
    <source>
        <dbReference type="Proteomes" id="UP000739538"/>
    </source>
</evidence>
<feature type="domain" description="Ferrous iron transporter FeoA-like" evidence="2">
    <location>
        <begin position="29"/>
        <end position="98"/>
    </location>
</feature>
<sequence>MTTPPPIETFADGTTFEIVTDNCSPAPLTKLNSMAQMQVGVVVDVRLDEIDSARLKALGICQGRRIQLVKGGDPLVLRVLGTRVGLSARLAAGITVEPCAAC</sequence>
<accession>A0A956NGP1</accession>
<dbReference type="InterPro" id="IPR007167">
    <property type="entry name" value="Fe-transptr_FeoA-like"/>
</dbReference>
<name>A0A956NGP1_UNCEI</name>
<organism evidence="3 4">
    <name type="scientific">Eiseniibacteriota bacterium</name>
    <dbReference type="NCBI Taxonomy" id="2212470"/>
    <lineage>
        <taxon>Bacteria</taxon>
        <taxon>Candidatus Eiseniibacteriota</taxon>
    </lineage>
</organism>
<evidence type="ECO:0000313" key="3">
    <source>
        <dbReference type="EMBL" id="MCA9758486.1"/>
    </source>
</evidence>
<protein>
    <submittedName>
        <fullName evidence="3">Ferrous iron transport protein A</fullName>
    </submittedName>
</protein>
<reference evidence="3" key="2">
    <citation type="journal article" date="2021" name="Microbiome">
        <title>Successional dynamics and alternative stable states in a saline activated sludge microbial community over 9 years.</title>
        <authorList>
            <person name="Wang Y."/>
            <person name="Ye J."/>
            <person name="Ju F."/>
            <person name="Liu L."/>
            <person name="Boyd J.A."/>
            <person name="Deng Y."/>
            <person name="Parks D.H."/>
            <person name="Jiang X."/>
            <person name="Yin X."/>
            <person name="Woodcroft B.J."/>
            <person name="Tyson G.W."/>
            <person name="Hugenholtz P."/>
            <person name="Polz M.F."/>
            <person name="Zhang T."/>
        </authorList>
    </citation>
    <scope>NUCLEOTIDE SEQUENCE</scope>
    <source>
        <strain evidence="3">HKST-UBA02</strain>
    </source>
</reference>
<dbReference type="EMBL" id="JAGQHS010000178">
    <property type="protein sequence ID" value="MCA9758486.1"/>
    <property type="molecule type" value="Genomic_DNA"/>
</dbReference>
<dbReference type="AlphaFoldDB" id="A0A956NGP1"/>
<keyword evidence="1" id="KW-0408">Iron</keyword>
<gene>
    <name evidence="3" type="ORF">KDA27_22000</name>
</gene>
<proteinExistence type="predicted"/>
<dbReference type="Proteomes" id="UP000739538">
    <property type="component" value="Unassembled WGS sequence"/>
</dbReference>
<comment type="caution">
    <text evidence="3">The sequence shown here is derived from an EMBL/GenBank/DDBJ whole genome shotgun (WGS) entry which is preliminary data.</text>
</comment>